<evidence type="ECO:0000256" key="4">
    <source>
        <dbReference type="ARBA" id="ARBA00023163"/>
    </source>
</evidence>
<sequence>MAAKASLESKILDVAFGYFLKKGYRKTTMEEIAKELGMSKKTLYNYYPGKIELLSASFEKLKTKLTAKTEAILDNRYISYPLKLKSTLSIVATHLAPISPELFEDLKVMAPEIWEDLRNYINESAYLRFQKLIEEGVELGLIKPNLNVSLVVMMYAAAVQSLLDPNYRSQFPTILQRGLDIPASDIYDQAISIIYEGILTEEARNEFANASS</sequence>
<evidence type="ECO:0000256" key="5">
    <source>
        <dbReference type="PROSITE-ProRule" id="PRU00335"/>
    </source>
</evidence>
<evidence type="ECO:0000256" key="3">
    <source>
        <dbReference type="ARBA" id="ARBA00023125"/>
    </source>
</evidence>
<dbReference type="Pfam" id="PF00440">
    <property type="entry name" value="TetR_N"/>
    <property type="match status" value="1"/>
</dbReference>
<dbReference type="EMBL" id="FNAC01000003">
    <property type="protein sequence ID" value="SDC67454.1"/>
    <property type="molecule type" value="Genomic_DNA"/>
</dbReference>
<dbReference type="GO" id="GO:0000976">
    <property type="term" value="F:transcription cis-regulatory region binding"/>
    <property type="evidence" value="ECO:0007669"/>
    <property type="project" value="TreeGrafter"/>
</dbReference>
<evidence type="ECO:0000256" key="2">
    <source>
        <dbReference type="ARBA" id="ARBA00023015"/>
    </source>
</evidence>
<dbReference type="InterPro" id="IPR009057">
    <property type="entry name" value="Homeodomain-like_sf"/>
</dbReference>
<dbReference type="InterPro" id="IPR050109">
    <property type="entry name" value="HTH-type_TetR-like_transc_reg"/>
</dbReference>
<organism evidence="7 8">
    <name type="scientific">Algoriphagus faecimaris</name>
    <dbReference type="NCBI Taxonomy" id="686796"/>
    <lineage>
        <taxon>Bacteria</taxon>
        <taxon>Pseudomonadati</taxon>
        <taxon>Bacteroidota</taxon>
        <taxon>Cytophagia</taxon>
        <taxon>Cytophagales</taxon>
        <taxon>Cyclobacteriaceae</taxon>
        <taxon>Algoriphagus</taxon>
    </lineage>
</organism>
<dbReference type="PANTHER" id="PTHR30055">
    <property type="entry name" value="HTH-TYPE TRANSCRIPTIONAL REGULATOR RUTR"/>
    <property type="match status" value="1"/>
</dbReference>
<dbReference type="Gene3D" id="1.10.357.10">
    <property type="entry name" value="Tetracycline Repressor, domain 2"/>
    <property type="match status" value="1"/>
</dbReference>
<dbReference type="PANTHER" id="PTHR30055:SF175">
    <property type="entry name" value="HTH-TYPE TRANSCRIPTIONAL REPRESSOR KSTR2"/>
    <property type="match status" value="1"/>
</dbReference>
<dbReference type="PROSITE" id="PS50977">
    <property type="entry name" value="HTH_TETR_2"/>
    <property type="match status" value="1"/>
</dbReference>
<gene>
    <name evidence="7" type="ORF">SAMN04488104_1003146</name>
</gene>
<dbReference type="SUPFAM" id="SSF46689">
    <property type="entry name" value="Homeodomain-like"/>
    <property type="match status" value="1"/>
</dbReference>
<dbReference type="STRING" id="686796.SAMN04488104_1003146"/>
<keyword evidence="8" id="KW-1185">Reference proteome</keyword>
<feature type="domain" description="HTH tetR-type" evidence="6">
    <location>
        <begin position="5"/>
        <end position="65"/>
    </location>
</feature>
<accession>A0A1G6NJB0</accession>
<name>A0A1G6NJB0_9BACT</name>
<evidence type="ECO:0000256" key="1">
    <source>
        <dbReference type="ARBA" id="ARBA00022491"/>
    </source>
</evidence>
<dbReference type="OrthoDB" id="881297at2"/>
<dbReference type="InterPro" id="IPR036271">
    <property type="entry name" value="Tet_transcr_reg_TetR-rel_C_sf"/>
</dbReference>
<keyword evidence="1" id="KW-0678">Repressor</keyword>
<evidence type="ECO:0000313" key="8">
    <source>
        <dbReference type="Proteomes" id="UP000199060"/>
    </source>
</evidence>
<dbReference type="GO" id="GO:0003700">
    <property type="term" value="F:DNA-binding transcription factor activity"/>
    <property type="evidence" value="ECO:0007669"/>
    <property type="project" value="TreeGrafter"/>
</dbReference>
<evidence type="ECO:0000259" key="6">
    <source>
        <dbReference type="PROSITE" id="PS50977"/>
    </source>
</evidence>
<proteinExistence type="predicted"/>
<dbReference type="AlphaFoldDB" id="A0A1G6NJB0"/>
<reference evidence="8" key="1">
    <citation type="submission" date="2016-10" db="EMBL/GenBank/DDBJ databases">
        <authorList>
            <person name="Varghese N."/>
            <person name="Submissions S."/>
        </authorList>
    </citation>
    <scope>NUCLEOTIDE SEQUENCE [LARGE SCALE GENOMIC DNA]</scope>
    <source>
        <strain evidence="8">DSM 23095</strain>
    </source>
</reference>
<dbReference type="InterPro" id="IPR001647">
    <property type="entry name" value="HTH_TetR"/>
</dbReference>
<dbReference type="RefSeq" id="WP_087939217.1">
    <property type="nucleotide sequence ID" value="NZ_FNAC01000003.1"/>
</dbReference>
<feature type="DNA-binding region" description="H-T-H motif" evidence="5">
    <location>
        <begin position="28"/>
        <end position="47"/>
    </location>
</feature>
<evidence type="ECO:0000313" key="7">
    <source>
        <dbReference type="EMBL" id="SDC67454.1"/>
    </source>
</evidence>
<keyword evidence="3 5" id="KW-0238">DNA-binding</keyword>
<dbReference type="Proteomes" id="UP000199060">
    <property type="component" value="Unassembled WGS sequence"/>
</dbReference>
<protein>
    <submittedName>
        <fullName evidence="7">Transcriptional regulator, TetR family</fullName>
    </submittedName>
</protein>
<dbReference type="SUPFAM" id="SSF48498">
    <property type="entry name" value="Tetracyclin repressor-like, C-terminal domain"/>
    <property type="match status" value="1"/>
</dbReference>
<keyword evidence="4" id="KW-0804">Transcription</keyword>
<dbReference type="PRINTS" id="PR00455">
    <property type="entry name" value="HTHTETR"/>
</dbReference>
<keyword evidence="2" id="KW-0805">Transcription regulation</keyword>